<feature type="chain" id="PRO_5023142483" description="NHL repeat-containing protein" evidence="3">
    <location>
        <begin position="22"/>
        <end position="297"/>
    </location>
</feature>
<protein>
    <recommendedName>
        <fullName evidence="6">NHL repeat-containing protein</fullName>
    </recommendedName>
</protein>
<dbReference type="InterPro" id="IPR011042">
    <property type="entry name" value="6-blade_b-propeller_TolB-like"/>
</dbReference>
<evidence type="ECO:0000256" key="2">
    <source>
        <dbReference type="PROSITE-ProRule" id="PRU00504"/>
    </source>
</evidence>
<dbReference type="SUPFAM" id="SSF101898">
    <property type="entry name" value="NHL repeat"/>
    <property type="match status" value="1"/>
</dbReference>
<dbReference type="EMBL" id="VNIB01000014">
    <property type="protein sequence ID" value="TYO96307.1"/>
    <property type="molecule type" value="Genomic_DNA"/>
</dbReference>
<sequence>MKLPIRLLFLAGCCLVLFSCADNDGAPPQLQSPVRLSAVTDDGLWVADHLGDRVFLLDRQSLKMRDSFPVGPRPAGVVVAQERVFVAEQGAGRVSVYDPDGALLYRLGQGDGEFQRPNGLALNAAAGLVYVVDLQARVIRVFTLDGNDAGFAIGSGDLNAPTAVGYDAQRREVLVSDFGVPDVPQVRIYAEDGTFLRSLPGTTGGGMLGGTSIFSAPQGLTVDGKGHLFLVDSLLGQVLVLDQLTGALLGTVGQAGTGGGELFLPLDVAIDADSGDLLVANSKLARVDVYRQGGVWP</sequence>
<organism evidence="4 5">
    <name type="scientific">Geothermobacter ehrlichii</name>
    <dbReference type="NCBI Taxonomy" id="213224"/>
    <lineage>
        <taxon>Bacteria</taxon>
        <taxon>Pseudomonadati</taxon>
        <taxon>Thermodesulfobacteriota</taxon>
        <taxon>Desulfuromonadia</taxon>
        <taxon>Desulfuromonadales</taxon>
        <taxon>Geothermobacteraceae</taxon>
        <taxon>Geothermobacter</taxon>
    </lineage>
</organism>
<dbReference type="PANTHER" id="PTHR24104:SF25">
    <property type="entry name" value="PROTEIN LIN-41"/>
    <property type="match status" value="1"/>
</dbReference>
<keyword evidence="1" id="KW-0677">Repeat</keyword>
<dbReference type="CDD" id="cd05819">
    <property type="entry name" value="NHL"/>
    <property type="match status" value="1"/>
</dbReference>
<dbReference type="Proteomes" id="UP000324159">
    <property type="component" value="Unassembled WGS sequence"/>
</dbReference>
<feature type="signal peptide" evidence="3">
    <location>
        <begin position="1"/>
        <end position="21"/>
    </location>
</feature>
<accession>A0A5D3WJT2</accession>
<dbReference type="GO" id="GO:0008270">
    <property type="term" value="F:zinc ion binding"/>
    <property type="evidence" value="ECO:0007669"/>
    <property type="project" value="UniProtKB-KW"/>
</dbReference>
<dbReference type="PANTHER" id="PTHR24104">
    <property type="entry name" value="E3 UBIQUITIN-PROTEIN LIGASE NHLRC1-RELATED"/>
    <property type="match status" value="1"/>
</dbReference>
<evidence type="ECO:0000256" key="3">
    <source>
        <dbReference type="SAM" id="SignalP"/>
    </source>
</evidence>
<evidence type="ECO:0008006" key="6">
    <source>
        <dbReference type="Google" id="ProtNLM"/>
    </source>
</evidence>
<evidence type="ECO:0000313" key="5">
    <source>
        <dbReference type="Proteomes" id="UP000324159"/>
    </source>
</evidence>
<name>A0A5D3WJT2_9BACT</name>
<dbReference type="AlphaFoldDB" id="A0A5D3WJT2"/>
<dbReference type="PROSITE" id="PS51257">
    <property type="entry name" value="PROKAR_LIPOPROTEIN"/>
    <property type="match status" value="1"/>
</dbReference>
<gene>
    <name evidence="4" type="ORF">EDC39_11412</name>
</gene>
<dbReference type="PROSITE" id="PS51125">
    <property type="entry name" value="NHL"/>
    <property type="match status" value="1"/>
</dbReference>
<dbReference type="InterPro" id="IPR001258">
    <property type="entry name" value="NHL_repeat"/>
</dbReference>
<comment type="caution">
    <text evidence="4">The sequence shown here is derived from an EMBL/GenBank/DDBJ whole genome shotgun (WGS) entry which is preliminary data.</text>
</comment>
<proteinExistence type="predicted"/>
<keyword evidence="3" id="KW-0732">Signal</keyword>
<keyword evidence="5" id="KW-1185">Reference proteome</keyword>
<evidence type="ECO:0000256" key="1">
    <source>
        <dbReference type="ARBA" id="ARBA00022737"/>
    </source>
</evidence>
<feature type="repeat" description="NHL" evidence="2">
    <location>
        <begin position="101"/>
        <end position="145"/>
    </location>
</feature>
<dbReference type="InterPro" id="IPR050952">
    <property type="entry name" value="TRIM-NHL_E3_ligases"/>
</dbReference>
<evidence type="ECO:0000313" key="4">
    <source>
        <dbReference type="EMBL" id="TYO96307.1"/>
    </source>
</evidence>
<dbReference type="OrthoDB" id="9775406at2"/>
<dbReference type="Gene3D" id="2.120.10.30">
    <property type="entry name" value="TolB, C-terminal domain"/>
    <property type="match status" value="2"/>
</dbReference>
<dbReference type="RefSeq" id="WP_148896781.1">
    <property type="nucleotide sequence ID" value="NZ_VNIB01000014.1"/>
</dbReference>
<reference evidence="4 5" key="1">
    <citation type="submission" date="2019-07" db="EMBL/GenBank/DDBJ databases">
        <title>Genomic Encyclopedia of Type Strains, Phase IV (KMG-IV): sequencing the most valuable type-strain genomes for metagenomic binning, comparative biology and taxonomic classification.</title>
        <authorList>
            <person name="Goeker M."/>
        </authorList>
    </citation>
    <scope>NUCLEOTIDE SEQUENCE [LARGE SCALE GENOMIC DNA]</scope>
    <source>
        <strain evidence="4 5">SS015</strain>
    </source>
</reference>